<evidence type="ECO:0000313" key="3">
    <source>
        <dbReference type="Proteomes" id="UP000305887"/>
    </source>
</evidence>
<protein>
    <submittedName>
        <fullName evidence="2">Uncharacterized protein</fullName>
    </submittedName>
</protein>
<comment type="caution">
    <text evidence="2">The sequence shown here is derived from an EMBL/GenBank/DDBJ whole genome shotgun (WGS) entry which is preliminary data.</text>
</comment>
<gene>
    <name evidence="2" type="ORF">FHG66_11145</name>
</gene>
<proteinExistence type="predicted"/>
<dbReference type="EMBL" id="VDFU01000011">
    <property type="protein sequence ID" value="TNC49444.1"/>
    <property type="molecule type" value="Genomic_DNA"/>
</dbReference>
<keyword evidence="3" id="KW-1185">Reference proteome</keyword>
<reference evidence="2 3" key="1">
    <citation type="submission" date="2019-06" db="EMBL/GenBank/DDBJ databases">
        <title>YIM 131921 draft genome.</title>
        <authorList>
            <person name="Jiang L."/>
        </authorList>
    </citation>
    <scope>NUCLEOTIDE SEQUENCE [LARGE SCALE GENOMIC DNA]</scope>
    <source>
        <strain evidence="2 3">YIM 131921</strain>
    </source>
</reference>
<organism evidence="2 3">
    <name type="scientific">Rubellimicrobium rubrum</name>
    <dbReference type="NCBI Taxonomy" id="2585369"/>
    <lineage>
        <taxon>Bacteria</taxon>
        <taxon>Pseudomonadati</taxon>
        <taxon>Pseudomonadota</taxon>
        <taxon>Alphaproteobacteria</taxon>
        <taxon>Rhodobacterales</taxon>
        <taxon>Roseobacteraceae</taxon>
        <taxon>Rubellimicrobium</taxon>
    </lineage>
</organism>
<dbReference type="Proteomes" id="UP000305887">
    <property type="component" value="Unassembled WGS sequence"/>
</dbReference>
<evidence type="ECO:0000256" key="1">
    <source>
        <dbReference type="SAM" id="MobiDB-lite"/>
    </source>
</evidence>
<accession>A0A5C4MYB7</accession>
<evidence type="ECO:0000313" key="2">
    <source>
        <dbReference type="EMBL" id="TNC49444.1"/>
    </source>
</evidence>
<dbReference type="RefSeq" id="WP_139076836.1">
    <property type="nucleotide sequence ID" value="NZ_VDFU01000011.1"/>
</dbReference>
<sequence>MGSLTRFLPLVPLFALLAVLVPAAVSLGVTWPVPASTRSPDHHAVGPHPQGLEDRDPVLVVAPGLRGADPRASTAITALSSAPTAQPCPAPSGTPTTSASEGAWLRSGGGGPHLAASLMNVGAPMVRLMG</sequence>
<dbReference type="AlphaFoldDB" id="A0A5C4MYB7"/>
<feature type="region of interest" description="Disordered" evidence="1">
    <location>
        <begin position="80"/>
        <end position="101"/>
    </location>
</feature>
<name>A0A5C4MYB7_9RHOB</name>